<dbReference type="PANTHER" id="PTHR24247">
    <property type="entry name" value="5-HYDROXYTRYPTAMINE RECEPTOR"/>
    <property type="match status" value="1"/>
</dbReference>
<evidence type="ECO:0000256" key="8">
    <source>
        <dbReference type="ARBA" id="ARBA00023224"/>
    </source>
</evidence>
<dbReference type="Proteomes" id="UP000280834">
    <property type="component" value="Unassembled WGS sequence"/>
</dbReference>
<dbReference type="InterPro" id="IPR017452">
    <property type="entry name" value="GPCR_Rhodpsn_7TM"/>
</dbReference>
<dbReference type="SUPFAM" id="SSF81321">
    <property type="entry name" value="Family A G protein-coupled receptor-like"/>
    <property type="match status" value="1"/>
</dbReference>
<evidence type="ECO:0000313" key="13">
    <source>
        <dbReference type="WBParaSite" id="BTMF_0001302001-mRNA-1"/>
    </source>
</evidence>
<feature type="transmembrane region" description="Helical" evidence="9">
    <location>
        <begin position="53"/>
        <end position="79"/>
    </location>
</feature>
<sequence>MTSTTVLGIITKITAVTTTMTTVTTTVTAAVISSLNILDDITVSSSFDKAATVAIICLLIGMIIVATLVGNSLVIMAVLLVRKLKIQPANYLFVSMAVADFCVGLFVMPIALIDLLTDRWILGGVVRAFYFS</sequence>
<dbReference type="Pfam" id="PF00001">
    <property type="entry name" value="7tm_1"/>
    <property type="match status" value="1"/>
</dbReference>
<dbReference type="GO" id="GO:0004993">
    <property type="term" value="F:G protein-coupled serotonin receptor activity"/>
    <property type="evidence" value="ECO:0007669"/>
    <property type="project" value="TreeGrafter"/>
</dbReference>
<evidence type="ECO:0000256" key="2">
    <source>
        <dbReference type="ARBA" id="ARBA00022475"/>
    </source>
</evidence>
<keyword evidence="7" id="KW-0675">Receptor</keyword>
<dbReference type="AlphaFoldDB" id="A0A0R3QZ46"/>
<keyword evidence="6 9" id="KW-0472">Membrane</keyword>
<evidence type="ECO:0000256" key="9">
    <source>
        <dbReference type="SAM" id="Phobius"/>
    </source>
</evidence>
<dbReference type="EMBL" id="UZAG01017997">
    <property type="protein sequence ID" value="VDO37652.1"/>
    <property type="molecule type" value="Genomic_DNA"/>
</dbReference>
<dbReference type="PRINTS" id="PR00237">
    <property type="entry name" value="GPCRRHODOPSN"/>
</dbReference>
<dbReference type="GO" id="GO:0030594">
    <property type="term" value="F:neurotransmitter receptor activity"/>
    <property type="evidence" value="ECO:0007669"/>
    <property type="project" value="TreeGrafter"/>
</dbReference>
<dbReference type="GO" id="GO:0045202">
    <property type="term" value="C:synapse"/>
    <property type="evidence" value="ECO:0007669"/>
    <property type="project" value="GOC"/>
</dbReference>
<evidence type="ECO:0000256" key="3">
    <source>
        <dbReference type="ARBA" id="ARBA00022692"/>
    </source>
</evidence>
<gene>
    <name evidence="11" type="ORF">BTMF_LOCUS11033</name>
</gene>
<keyword evidence="12" id="KW-1185">Reference proteome</keyword>
<dbReference type="InterPro" id="IPR000276">
    <property type="entry name" value="GPCR_Rhodpsn"/>
</dbReference>
<evidence type="ECO:0000313" key="12">
    <source>
        <dbReference type="Proteomes" id="UP000280834"/>
    </source>
</evidence>
<evidence type="ECO:0000313" key="11">
    <source>
        <dbReference type="EMBL" id="VDO37652.1"/>
    </source>
</evidence>
<evidence type="ECO:0000256" key="6">
    <source>
        <dbReference type="ARBA" id="ARBA00023136"/>
    </source>
</evidence>
<dbReference type="WBParaSite" id="BTMF_0001302001-mRNA-1">
    <property type="protein sequence ID" value="BTMF_0001302001-mRNA-1"/>
    <property type="gene ID" value="BTMF_0001302001"/>
</dbReference>
<feature type="transmembrane region" description="Helical" evidence="9">
    <location>
        <begin position="91"/>
        <end position="113"/>
    </location>
</feature>
<organism evidence="13">
    <name type="scientific">Brugia timori</name>
    <dbReference type="NCBI Taxonomy" id="42155"/>
    <lineage>
        <taxon>Eukaryota</taxon>
        <taxon>Metazoa</taxon>
        <taxon>Ecdysozoa</taxon>
        <taxon>Nematoda</taxon>
        <taxon>Chromadorea</taxon>
        <taxon>Rhabditida</taxon>
        <taxon>Spirurina</taxon>
        <taxon>Spiruromorpha</taxon>
        <taxon>Filarioidea</taxon>
        <taxon>Onchocercidae</taxon>
        <taxon>Brugia</taxon>
    </lineage>
</organism>
<keyword evidence="5" id="KW-0297">G-protein coupled receptor</keyword>
<evidence type="ECO:0000256" key="1">
    <source>
        <dbReference type="ARBA" id="ARBA00004651"/>
    </source>
</evidence>
<dbReference type="Gene3D" id="1.20.1070.10">
    <property type="entry name" value="Rhodopsin 7-helix transmembrane proteins"/>
    <property type="match status" value="1"/>
</dbReference>
<dbReference type="GO" id="GO:0030425">
    <property type="term" value="C:dendrite"/>
    <property type="evidence" value="ECO:0007669"/>
    <property type="project" value="TreeGrafter"/>
</dbReference>
<dbReference type="PROSITE" id="PS50262">
    <property type="entry name" value="G_PROTEIN_RECEP_F1_2"/>
    <property type="match status" value="1"/>
</dbReference>
<keyword evidence="8" id="KW-0807">Transducer</keyword>
<evidence type="ECO:0000259" key="10">
    <source>
        <dbReference type="PROSITE" id="PS50262"/>
    </source>
</evidence>
<reference evidence="13" key="1">
    <citation type="submission" date="2017-02" db="UniProtKB">
        <authorList>
            <consortium name="WormBaseParasite"/>
        </authorList>
    </citation>
    <scope>IDENTIFICATION</scope>
</reference>
<protein>
    <submittedName>
        <fullName evidence="13">G_PROTEIN_RECEP_F1_2 domain-containing protein</fullName>
    </submittedName>
</protein>
<dbReference type="GO" id="GO:0007268">
    <property type="term" value="P:chemical synaptic transmission"/>
    <property type="evidence" value="ECO:0007669"/>
    <property type="project" value="TreeGrafter"/>
</dbReference>
<proteinExistence type="predicted"/>
<dbReference type="STRING" id="42155.A0A0R3QZ46"/>
<keyword evidence="3 9" id="KW-0812">Transmembrane</keyword>
<keyword evidence="2" id="KW-1003">Cell membrane</keyword>
<name>A0A0R3QZ46_9BILA</name>
<dbReference type="GO" id="GO:0005886">
    <property type="term" value="C:plasma membrane"/>
    <property type="evidence" value="ECO:0007669"/>
    <property type="project" value="UniProtKB-SubCell"/>
</dbReference>
<feature type="domain" description="G-protein coupled receptors family 1 profile" evidence="10">
    <location>
        <begin position="70"/>
        <end position="132"/>
    </location>
</feature>
<comment type="subcellular location">
    <subcellularLocation>
        <location evidence="1">Cell membrane</location>
        <topology evidence="1">Multi-pass membrane protein</topology>
    </subcellularLocation>
</comment>
<evidence type="ECO:0000256" key="5">
    <source>
        <dbReference type="ARBA" id="ARBA00023040"/>
    </source>
</evidence>
<accession>A0A0R3QZ46</accession>
<keyword evidence="4 9" id="KW-1133">Transmembrane helix</keyword>
<evidence type="ECO:0000256" key="4">
    <source>
        <dbReference type="ARBA" id="ARBA00022989"/>
    </source>
</evidence>
<dbReference type="GO" id="GO:0007187">
    <property type="term" value="P:G protein-coupled receptor signaling pathway, coupled to cyclic nucleotide second messenger"/>
    <property type="evidence" value="ECO:0007669"/>
    <property type="project" value="TreeGrafter"/>
</dbReference>
<evidence type="ECO:0000256" key="7">
    <source>
        <dbReference type="ARBA" id="ARBA00023170"/>
    </source>
</evidence>
<dbReference type="PANTHER" id="PTHR24247:SF202">
    <property type="entry name" value="5-HYDROXYTRYPTAMINE RECEPTOR 1"/>
    <property type="match status" value="1"/>
</dbReference>
<reference evidence="11 12" key="2">
    <citation type="submission" date="2018-11" db="EMBL/GenBank/DDBJ databases">
        <authorList>
            <consortium name="Pathogen Informatics"/>
        </authorList>
    </citation>
    <scope>NUCLEOTIDE SEQUENCE [LARGE SCALE GENOMIC DNA]</scope>
</reference>